<dbReference type="Gene3D" id="3.40.850.10">
    <property type="entry name" value="Kinesin motor domain"/>
    <property type="match status" value="1"/>
</dbReference>
<feature type="binding site" evidence="3">
    <location>
        <begin position="153"/>
        <end position="160"/>
    </location>
    <ligand>
        <name>ATP</name>
        <dbReference type="ChEBI" id="CHEBI:30616"/>
    </ligand>
</feature>
<dbReference type="SUPFAM" id="SSF52540">
    <property type="entry name" value="P-loop containing nucleoside triphosphate hydrolases"/>
    <property type="match status" value="1"/>
</dbReference>
<feature type="region of interest" description="Disordered" evidence="5">
    <location>
        <begin position="1"/>
        <end position="58"/>
    </location>
</feature>
<evidence type="ECO:0000256" key="3">
    <source>
        <dbReference type="PROSITE-ProRule" id="PRU00283"/>
    </source>
</evidence>
<name>A0A7S3Z580_9EUKA</name>
<dbReference type="CDD" id="cd00106">
    <property type="entry name" value="KISc"/>
    <property type="match status" value="1"/>
</dbReference>
<dbReference type="GO" id="GO:0007018">
    <property type="term" value="P:microtubule-based movement"/>
    <property type="evidence" value="ECO:0007669"/>
    <property type="project" value="InterPro"/>
</dbReference>
<feature type="compositionally biased region" description="Basic residues" evidence="5">
    <location>
        <begin position="1"/>
        <end position="24"/>
    </location>
</feature>
<gene>
    <name evidence="7" type="ORF">LGLO00237_LOCUS23830</name>
</gene>
<evidence type="ECO:0000256" key="1">
    <source>
        <dbReference type="ARBA" id="ARBA00023054"/>
    </source>
</evidence>
<dbReference type="InterPro" id="IPR001752">
    <property type="entry name" value="Kinesin_motor_dom"/>
</dbReference>
<dbReference type="InterPro" id="IPR027640">
    <property type="entry name" value="Kinesin-like_fam"/>
</dbReference>
<dbReference type="SMART" id="SM00129">
    <property type="entry name" value="KISc"/>
    <property type="match status" value="1"/>
</dbReference>
<evidence type="ECO:0000313" key="7">
    <source>
        <dbReference type="EMBL" id="CAE0672180.1"/>
    </source>
</evidence>
<dbReference type="AlphaFoldDB" id="A0A7S3Z580"/>
<feature type="coiled-coil region" evidence="4">
    <location>
        <begin position="541"/>
        <end position="592"/>
    </location>
</feature>
<keyword evidence="3" id="KW-0067">ATP-binding</keyword>
<sequence>MRNARRRPRNGRVAKPVPPRRRHVQPLLSDNHGDNGSLSAGNGKVTRGHRHGNGKRLDGDSHIFVAVRPRPLTTQELAKGSWACVEVRQNRVSLQDPRDLVSKDPLHRTRATHFELDAVFPPEADQGRVFEATSSRIIRSIINGKNGTIFAYGATGSGKTYTMAGTATNPGLIPTMVSRLLDRLRHDGIPFRIKVSYLEIYNETMRDLLGGREERSIVLREHPTKGVMIMGCRTEFVSTADQVYRFIHQGDQVRATDSHSLNDKSSRSHAIFQMRIIIGNRKTPVKLSLIDLAGSERAKKTKTDKKMLTEGANINKSLLTLAKCITALGAKAKRGIFIPYRDSKLTRVLKDSLCGDCSTSMIACISSSSCQFDETRETLTYAHRARNVEIKPLKQTRGKVIQKEEYTRMVGQFKKELGILRNTLQKKQSPPSKRLLKLPKKIMERPFSDRRAASELCDKIVENFHDRIQVRQSMLELREQSATNITQICDLERELQQLAHTPLPGNRSQQAAQQKRKQRITETKIKVKTIEEAESHNKHMYADMKAKLASLESKGRTLTERAAAERWNDEGRNVLKSTLERCVLELKNAESELHARFLMNKLTTQESAIKTQQKLLKQHNISFVPLEERMKVYDELQADFSFPREAKSLSPVKSGLASTVYLSRLQLQTLTLALTRPSCHLNPSP</sequence>
<dbReference type="PRINTS" id="PR00380">
    <property type="entry name" value="KINESINHEAVY"/>
</dbReference>
<dbReference type="PANTHER" id="PTHR47968">
    <property type="entry name" value="CENTROMERE PROTEIN E"/>
    <property type="match status" value="1"/>
</dbReference>
<accession>A0A7S3Z580</accession>
<dbReference type="InterPro" id="IPR036961">
    <property type="entry name" value="Kinesin_motor_dom_sf"/>
</dbReference>
<dbReference type="EMBL" id="HBIV01033419">
    <property type="protein sequence ID" value="CAE0672180.1"/>
    <property type="molecule type" value="Transcribed_RNA"/>
</dbReference>
<proteinExistence type="inferred from homology"/>
<dbReference type="Pfam" id="PF00225">
    <property type="entry name" value="Kinesin"/>
    <property type="match status" value="1"/>
</dbReference>
<keyword evidence="3" id="KW-0547">Nucleotide-binding</keyword>
<evidence type="ECO:0000256" key="5">
    <source>
        <dbReference type="SAM" id="MobiDB-lite"/>
    </source>
</evidence>
<protein>
    <recommendedName>
        <fullName evidence="6">Kinesin motor domain-containing protein</fullName>
    </recommendedName>
</protein>
<organism evidence="7">
    <name type="scientific">Lotharella globosa</name>
    <dbReference type="NCBI Taxonomy" id="91324"/>
    <lineage>
        <taxon>Eukaryota</taxon>
        <taxon>Sar</taxon>
        <taxon>Rhizaria</taxon>
        <taxon>Cercozoa</taxon>
        <taxon>Chlorarachniophyceae</taxon>
        <taxon>Lotharella</taxon>
    </lineage>
</organism>
<keyword evidence="2 3" id="KW-0505">Motor protein</keyword>
<evidence type="ECO:0000256" key="2">
    <source>
        <dbReference type="ARBA" id="ARBA00023175"/>
    </source>
</evidence>
<keyword evidence="1 4" id="KW-0175">Coiled coil</keyword>
<reference evidence="7" key="1">
    <citation type="submission" date="2021-01" db="EMBL/GenBank/DDBJ databases">
        <authorList>
            <person name="Corre E."/>
            <person name="Pelletier E."/>
            <person name="Niang G."/>
            <person name="Scheremetjew M."/>
            <person name="Finn R."/>
            <person name="Kale V."/>
            <person name="Holt S."/>
            <person name="Cochrane G."/>
            <person name="Meng A."/>
            <person name="Brown T."/>
            <person name="Cohen L."/>
        </authorList>
    </citation>
    <scope>NUCLEOTIDE SEQUENCE</scope>
    <source>
        <strain evidence="7">CCCM811</strain>
    </source>
</reference>
<dbReference type="GO" id="GO:0008017">
    <property type="term" value="F:microtubule binding"/>
    <property type="evidence" value="ECO:0007669"/>
    <property type="project" value="InterPro"/>
</dbReference>
<feature type="domain" description="Kinesin motor" evidence="6">
    <location>
        <begin position="62"/>
        <end position="388"/>
    </location>
</feature>
<evidence type="ECO:0000256" key="4">
    <source>
        <dbReference type="SAM" id="Coils"/>
    </source>
</evidence>
<comment type="similarity">
    <text evidence="3">Belongs to the TRAFAC class myosin-kinesin ATPase superfamily. Kinesin family.</text>
</comment>
<dbReference type="GO" id="GO:0003777">
    <property type="term" value="F:microtubule motor activity"/>
    <property type="evidence" value="ECO:0007669"/>
    <property type="project" value="InterPro"/>
</dbReference>
<dbReference type="InterPro" id="IPR027417">
    <property type="entry name" value="P-loop_NTPase"/>
</dbReference>
<dbReference type="PROSITE" id="PS50067">
    <property type="entry name" value="KINESIN_MOTOR_2"/>
    <property type="match status" value="1"/>
</dbReference>
<dbReference type="GO" id="GO:0005524">
    <property type="term" value="F:ATP binding"/>
    <property type="evidence" value="ECO:0007669"/>
    <property type="project" value="UniProtKB-UniRule"/>
</dbReference>
<dbReference type="PANTHER" id="PTHR47968:SF75">
    <property type="entry name" value="CENTROMERE-ASSOCIATED PROTEIN E"/>
    <property type="match status" value="1"/>
</dbReference>
<evidence type="ECO:0000259" key="6">
    <source>
        <dbReference type="PROSITE" id="PS50067"/>
    </source>
</evidence>